<keyword evidence="4" id="KW-0547">Nucleotide-binding</keyword>
<dbReference type="GO" id="GO:0005739">
    <property type="term" value="C:mitochondrion"/>
    <property type="evidence" value="ECO:0007669"/>
    <property type="project" value="TreeGrafter"/>
</dbReference>
<keyword evidence="6" id="KW-0809">Transit peptide</keyword>
<evidence type="ECO:0000256" key="5">
    <source>
        <dbReference type="ARBA" id="ARBA00022840"/>
    </source>
</evidence>
<dbReference type="Gene3D" id="1.10.287.890">
    <property type="entry name" value="Crystal structure of tRNA isopentenylpyrophosphate transferase (bh2366) domain"/>
    <property type="match status" value="1"/>
</dbReference>
<dbReference type="GO" id="GO:0009691">
    <property type="term" value="P:cytokinin biosynthetic process"/>
    <property type="evidence" value="ECO:0007669"/>
    <property type="project" value="UniProtKB-KW"/>
</dbReference>
<evidence type="ECO:0000256" key="6">
    <source>
        <dbReference type="ARBA" id="ARBA00022946"/>
    </source>
</evidence>
<evidence type="ECO:0000256" key="10">
    <source>
        <dbReference type="ARBA" id="ARBA00066838"/>
    </source>
</evidence>
<comment type="caution">
    <text evidence="11">The sequence shown here is derived from an EMBL/GenBank/DDBJ whole genome shotgun (WGS) entry which is preliminary data.</text>
</comment>
<dbReference type="Gene3D" id="3.40.50.300">
    <property type="entry name" value="P-loop containing nucleotide triphosphate hydrolases"/>
    <property type="match status" value="1"/>
</dbReference>
<dbReference type="InterPro" id="IPR039657">
    <property type="entry name" value="Dimethylallyltransferase"/>
</dbReference>
<dbReference type="InterPro" id="IPR018022">
    <property type="entry name" value="IPT"/>
</dbReference>
<organism evidence="11 12">
    <name type="scientific">Lithospermum erythrorhizon</name>
    <name type="common">Purple gromwell</name>
    <name type="synonym">Lithospermum officinale var. erythrorhizon</name>
    <dbReference type="NCBI Taxonomy" id="34254"/>
    <lineage>
        <taxon>Eukaryota</taxon>
        <taxon>Viridiplantae</taxon>
        <taxon>Streptophyta</taxon>
        <taxon>Embryophyta</taxon>
        <taxon>Tracheophyta</taxon>
        <taxon>Spermatophyta</taxon>
        <taxon>Magnoliopsida</taxon>
        <taxon>eudicotyledons</taxon>
        <taxon>Gunneridae</taxon>
        <taxon>Pentapetalae</taxon>
        <taxon>asterids</taxon>
        <taxon>lamiids</taxon>
        <taxon>Boraginales</taxon>
        <taxon>Boraginaceae</taxon>
        <taxon>Boraginoideae</taxon>
        <taxon>Lithospermeae</taxon>
        <taxon>Lithospermum</taxon>
    </lineage>
</organism>
<evidence type="ECO:0000256" key="3">
    <source>
        <dbReference type="ARBA" id="ARBA00022712"/>
    </source>
</evidence>
<keyword evidence="12" id="KW-1185">Reference proteome</keyword>
<dbReference type="Pfam" id="PF01715">
    <property type="entry name" value="IPPT"/>
    <property type="match status" value="2"/>
</dbReference>
<evidence type="ECO:0000256" key="8">
    <source>
        <dbReference type="ARBA" id="ARBA00052386"/>
    </source>
</evidence>
<dbReference type="PANTHER" id="PTHR11088">
    <property type="entry name" value="TRNA DIMETHYLALLYLTRANSFERASE"/>
    <property type="match status" value="1"/>
</dbReference>
<comment type="catalytic activity">
    <reaction evidence="8">
        <text>dimethylallyl diphosphate + ADP = N(6)-(dimethylallyl)adenosine 5'-diphosphate + diphosphate</text>
        <dbReference type="Rhea" id="RHEA:36327"/>
        <dbReference type="ChEBI" id="CHEBI:33019"/>
        <dbReference type="ChEBI" id="CHEBI:57623"/>
        <dbReference type="ChEBI" id="CHEBI:73533"/>
        <dbReference type="ChEBI" id="CHEBI:456216"/>
        <dbReference type="EC" id="2.5.1.112"/>
    </reaction>
</comment>
<reference evidence="11 12" key="1">
    <citation type="submission" date="2024-01" db="EMBL/GenBank/DDBJ databases">
        <title>The complete chloroplast genome sequence of Lithospermum erythrorhizon: insights into the phylogenetic relationship among Boraginaceae species and the maternal lineages of purple gromwells.</title>
        <authorList>
            <person name="Okada T."/>
            <person name="Watanabe K."/>
        </authorList>
    </citation>
    <scope>NUCLEOTIDE SEQUENCE [LARGE SCALE GENOMIC DNA]</scope>
</reference>
<keyword evidence="2" id="KW-0808">Transferase</keyword>
<evidence type="ECO:0000256" key="2">
    <source>
        <dbReference type="ARBA" id="ARBA00022679"/>
    </source>
</evidence>
<dbReference type="EC" id="2.5.1.112" evidence="10"/>
<comment type="catalytic activity">
    <reaction evidence="7">
        <text>dimethylallyl diphosphate + ATP = N(6)-(dimethylallyl)adenosine 5'-triphosphate + diphosphate</text>
        <dbReference type="Rhea" id="RHEA:36331"/>
        <dbReference type="ChEBI" id="CHEBI:30616"/>
        <dbReference type="ChEBI" id="CHEBI:33019"/>
        <dbReference type="ChEBI" id="CHEBI:57623"/>
        <dbReference type="ChEBI" id="CHEBI:73532"/>
        <dbReference type="EC" id="2.5.1.112"/>
    </reaction>
</comment>
<dbReference type="GO" id="GO:0052622">
    <property type="term" value="F:ATP/ADP dimethylallyltransferase activity"/>
    <property type="evidence" value="ECO:0007669"/>
    <property type="project" value="UniProtKB-EC"/>
</dbReference>
<dbReference type="HAMAP" id="MF_00185">
    <property type="entry name" value="IPP_trans"/>
    <property type="match status" value="1"/>
</dbReference>
<evidence type="ECO:0000256" key="7">
    <source>
        <dbReference type="ARBA" id="ARBA00051744"/>
    </source>
</evidence>
<gene>
    <name evidence="11" type="ORF">LIER_19172</name>
</gene>
<keyword evidence="3" id="KW-0203">Cytokinin biosynthesis</keyword>
<keyword evidence="5" id="KW-0067">ATP-binding</keyword>
<dbReference type="SUPFAM" id="SSF52540">
    <property type="entry name" value="P-loop containing nucleoside triphosphate hydrolases"/>
    <property type="match status" value="1"/>
</dbReference>
<protein>
    <recommendedName>
        <fullName evidence="10">adenylate dimethylallyltransferase (ADP/ATP-dependent)</fullName>
        <ecNumber evidence="10">2.5.1.112</ecNumber>
    </recommendedName>
</protein>
<evidence type="ECO:0000256" key="1">
    <source>
        <dbReference type="ARBA" id="ARBA00005842"/>
    </source>
</evidence>
<dbReference type="GO" id="GO:0052381">
    <property type="term" value="F:tRNA dimethylallyltransferase activity"/>
    <property type="evidence" value="ECO:0007669"/>
    <property type="project" value="InterPro"/>
</dbReference>
<proteinExistence type="inferred from homology"/>
<dbReference type="FunFam" id="1.10.287.890:FF:000002">
    <property type="entry name" value="Adenylate isopentenyltransferase 5, chloroplastic"/>
    <property type="match status" value="1"/>
</dbReference>
<dbReference type="Proteomes" id="UP001454036">
    <property type="component" value="Unassembled WGS sequence"/>
</dbReference>
<dbReference type="GO" id="GO:0005524">
    <property type="term" value="F:ATP binding"/>
    <property type="evidence" value="ECO:0007669"/>
    <property type="project" value="UniProtKB-KW"/>
</dbReference>
<comment type="function">
    <text evidence="9">Involved in cytokinin biosynthesis. Catalyzes the transfer of an isopentenyl group from dimethylallyl diphosphate (DMAPP) to ATP and ADP.</text>
</comment>
<comment type="similarity">
    <text evidence="1">Belongs to the IPP transferase family.</text>
</comment>
<evidence type="ECO:0000256" key="4">
    <source>
        <dbReference type="ARBA" id="ARBA00022741"/>
    </source>
</evidence>
<evidence type="ECO:0000313" key="12">
    <source>
        <dbReference type="Proteomes" id="UP001454036"/>
    </source>
</evidence>
<name>A0AAV3QL37_LITER</name>
<dbReference type="GO" id="GO:0009824">
    <property type="term" value="F:AMP dimethylallyltransferase activity"/>
    <property type="evidence" value="ECO:0007669"/>
    <property type="project" value="UniProtKB-ARBA"/>
</dbReference>
<evidence type="ECO:0000313" key="11">
    <source>
        <dbReference type="EMBL" id="GAA0163263.1"/>
    </source>
</evidence>
<sequence>MQMFTISRTQALLQIATDGVGLDLQVRRHQTPWQKEKVVVVLGATGTGKSKLSIDLATRFPAEIVNSDKMQVYKGLDIVTNKITSEETKGIPHHLLGVIDPNSDFSSSNFCSMASLSLQSITRRGQLPIIVGGSNSFIEALVDDEHENQEFQSRYECCFLWVDVSIPVLHSFVSDRVDKMVERGLVDEVRKMFNRGKGKDYSRGIWRAIGVPELDYYFKVEPFLSSEGRSKLLEEAIDEIKNNTCKLACRQLEKIKRLKNEKKWKVHRLDATQVFRKHGKHADEEWENSVMDPSIRIVERFLYNIRPLVYRDGIQIGQAQNRRNLAAATH</sequence>
<evidence type="ECO:0000256" key="9">
    <source>
        <dbReference type="ARBA" id="ARBA00055191"/>
    </source>
</evidence>
<dbReference type="PANTHER" id="PTHR11088:SF74">
    <property type="entry name" value="ADENYLATE ISOPENTENYLTRANSFERASE 5, CHLOROPLASTIC"/>
    <property type="match status" value="1"/>
</dbReference>
<dbReference type="InterPro" id="IPR027417">
    <property type="entry name" value="P-loop_NTPase"/>
</dbReference>
<dbReference type="AlphaFoldDB" id="A0AAV3QL37"/>
<accession>A0AAV3QL37</accession>
<dbReference type="EMBL" id="BAABME010004700">
    <property type="protein sequence ID" value="GAA0163263.1"/>
    <property type="molecule type" value="Genomic_DNA"/>
</dbReference>
<dbReference type="GO" id="GO:0006400">
    <property type="term" value="P:tRNA modification"/>
    <property type="evidence" value="ECO:0007669"/>
    <property type="project" value="TreeGrafter"/>
</dbReference>